<accession>A0A919Y3H7</accession>
<name>A0A919Y3H7_9BACL</name>
<gene>
    <name evidence="1" type="ORF">J41TS4_14160</name>
</gene>
<evidence type="ECO:0000313" key="2">
    <source>
        <dbReference type="Proteomes" id="UP000678895"/>
    </source>
</evidence>
<dbReference type="AlphaFoldDB" id="A0A919Y3H7"/>
<sequence>MRNPNQLEDMIGTLLQVDDQAWGAYAFSRDVLKRRIRPEQMAKMTDEAICCGKNYAKRMIAHYGCKDARMLAEKMKIKVQFEPSSITGNRILFACYTPPDHIAIMDEPIRRAALLVSQEAPGLVELFRQDDIMNTILGHEIFHAVEDRYESEMYTRTEKIVLWHFLGLQNCSKVRALSEIAAMSFTRELNRLDYSPFILDFLLYFSYDSSGAESIYRDVLGVGSGRCREAVEDHE</sequence>
<organism evidence="1 2">
    <name type="scientific">Paenibacillus apis</name>
    <dbReference type="NCBI Taxonomy" id="1792174"/>
    <lineage>
        <taxon>Bacteria</taxon>
        <taxon>Bacillati</taxon>
        <taxon>Bacillota</taxon>
        <taxon>Bacilli</taxon>
        <taxon>Bacillales</taxon>
        <taxon>Paenibacillaceae</taxon>
        <taxon>Paenibacillus</taxon>
    </lineage>
</organism>
<reference evidence="1" key="1">
    <citation type="submission" date="2021-03" db="EMBL/GenBank/DDBJ databases">
        <title>Antimicrobial resistance genes in bacteria isolated from Japanese honey, and their potential for conferring macrolide and lincosamide resistance in the American foulbrood pathogen Paenibacillus larvae.</title>
        <authorList>
            <person name="Okamoto M."/>
            <person name="Kumagai M."/>
            <person name="Kanamori H."/>
            <person name="Takamatsu D."/>
        </authorList>
    </citation>
    <scope>NUCLEOTIDE SEQUENCE</scope>
    <source>
        <strain evidence="1">J41TS4</strain>
    </source>
</reference>
<dbReference type="EMBL" id="BORS01000004">
    <property type="protein sequence ID" value="GIO41658.1"/>
    <property type="molecule type" value="Genomic_DNA"/>
</dbReference>
<dbReference type="RefSeq" id="WP_301625993.1">
    <property type="nucleotide sequence ID" value="NZ_BORS01000004.1"/>
</dbReference>
<dbReference type="Proteomes" id="UP000678895">
    <property type="component" value="Unassembled WGS sequence"/>
</dbReference>
<proteinExistence type="predicted"/>
<evidence type="ECO:0000313" key="1">
    <source>
        <dbReference type="EMBL" id="GIO41658.1"/>
    </source>
</evidence>
<keyword evidence="2" id="KW-1185">Reference proteome</keyword>
<comment type="caution">
    <text evidence="1">The sequence shown here is derived from an EMBL/GenBank/DDBJ whole genome shotgun (WGS) entry which is preliminary data.</text>
</comment>
<protein>
    <submittedName>
        <fullName evidence="1">Uncharacterized protein</fullName>
    </submittedName>
</protein>